<dbReference type="AlphaFoldDB" id="A0A0K1E9N1"/>
<feature type="region of interest" description="Disordered" evidence="1">
    <location>
        <begin position="37"/>
        <end position="94"/>
    </location>
</feature>
<feature type="compositionally biased region" description="Low complexity" evidence="1">
    <location>
        <begin position="74"/>
        <end position="92"/>
    </location>
</feature>
<evidence type="ECO:0000313" key="2">
    <source>
        <dbReference type="EMBL" id="AKT37576.1"/>
    </source>
</evidence>
<feature type="region of interest" description="Disordered" evidence="1">
    <location>
        <begin position="211"/>
        <end position="233"/>
    </location>
</feature>
<name>A0A0K1E9N1_CHOCO</name>
<keyword evidence="3" id="KW-1185">Reference proteome</keyword>
<organism evidence="2 3">
    <name type="scientific">Chondromyces crocatus</name>
    <dbReference type="NCBI Taxonomy" id="52"/>
    <lineage>
        <taxon>Bacteria</taxon>
        <taxon>Pseudomonadati</taxon>
        <taxon>Myxococcota</taxon>
        <taxon>Polyangia</taxon>
        <taxon>Polyangiales</taxon>
        <taxon>Polyangiaceae</taxon>
        <taxon>Chondromyces</taxon>
    </lineage>
</organism>
<dbReference type="STRING" id="52.CMC5_017170"/>
<dbReference type="Proteomes" id="UP000067626">
    <property type="component" value="Chromosome"/>
</dbReference>
<reference evidence="2 3" key="1">
    <citation type="submission" date="2015-07" db="EMBL/GenBank/DDBJ databases">
        <title>Genome analysis of myxobacterium Chondromyces crocatus Cm c5 reveals a high potential for natural compound synthesis and the genetic basis for the loss of fruiting body formation.</title>
        <authorList>
            <person name="Zaburannyi N."/>
            <person name="Bunk B."/>
            <person name="Maier J."/>
            <person name="Overmann J."/>
            <person name="Mueller R."/>
        </authorList>
    </citation>
    <scope>NUCLEOTIDE SEQUENCE [LARGE SCALE GENOMIC DNA]</scope>
    <source>
        <strain evidence="2 3">Cm c5</strain>
    </source>
</reference>
<accession>A0A0K1E9N1</accession>
<proteinExistence type="predicted"/>
<feature type="compositionally biased region" description="Basic and acidic residues" evidence="1">
    <location>
        <begin position="56"/>
        <end position="66"/>
    </location>
</feature>
<sequence length="233" mass="25546">MVRRMRSEARNGGMKWGILVVLGAGVAFLVLRGGAEKDTAPGGEARPAASQTTAPARERVAEERSRGLAAPSEPVGTATEGAPGAPPAGEITTDGEYPVDLAALRTRMPDNLYWLLGAPTEDPAVLQQRSEEEVRWNEMLGKVQSGTASDEEIDQYYDHKRRVSEDYLAFANAVLEEHRSRLPERDVGMYELSQNLHKARLAEIPRQIEDARARKQAQDARREAWRKGGGSGD</sequence>
<evidence type="ECO:0000313" key="3">
    <source>
        <dbReference type="Proteomes" id="UP000067626"/>
    </source>
</evidence>
<protein>
    <submittedName>
        <fullName evidence="2">Uncharacterized protein</fullName>
    </submittedName>
</protein>
<evidence type="ECO:0000256" key="1">
    <source>
        <dbReference type="SAM" id="MobiDB-lite"/>
    </source>
</evidence>
<feature type="compositionally biased region" description="Basic and acidic residues" evidence="1">
    <location>
        <begin position="211"/>
        <end position="226"/>
    </location>
</feature>
<dbReference type="EMBL" id="CP012159">
    <property type="protein sequence ID" value="AKT37576.1"/>
    <property type="molecule type" value="Genomic_DNA"/>
</dbReference>
<gene>
    <name evidence="2" type="ORF">CMC5_017170</name>
</gene>
<dbReference type="KEGG" id="ccro:CMC5_017170"/>